<proteinExistence type="predicted"/>
<dbReference type="EMBL" id="JAHYBX010000005">
    <property type="protein sequence ID" value="MCA1857109.1"/>
    <property type="molecule type" value="Genomic_DNA"/>
</dbReference>
<reference evidence="1 2" key="1">
    <citation type="submission" date="2021-07" db="EMBL/GenBank/DDBJ databases">
        <title>Characterization of Violacein-producing bacteria and related species.</title>
        <authorList>
            <person name="Wilson H.S."/>
            <person name="De Leon M.E."/>
        </authorList>
    </citation>
    <scope>NUCLEOTIDE SEQUENCE [LARGE SCALE GENOMIC DNA]</scope>
    <source>
        <strain evidence="1 2">HSC-2F05</strain>
    </source>
</reference>
<organism evidence="1 2">
    <name type="scientific">Massilia hydrophila</name>
    <dbReference type="NCBI Taxonomy" id="3044279"/>
    <lineage>
        <taxon>Bacteria</taxon>
        <taxon>Pseudomonadati</taxon>
        <taxon>Pseudomonadota</taxon>
        <taxon>Betaproteobacteria</taxon>
        <taxon>Burkholderiales</taxon>
        <taxon>Oxalobacteraceae</taxon>
        <taxon>Telluria group</taxon>
        <taxon>Massilia</taxon>
    </lineage>
</organism>
<protein>
    <submittedName>
        <fullName evidence="1">Uncharacterized protein</fullName>
    </submittedName>
</protein>
<comment type="caution">
    <text evidence="1">The sequence shown here is derived from an EMBL/GenBank/DDBJ whole genome shotgun (WGS) entry which is preliminary data.</text>
</comment>
<keyword evidence="2" id="KW-1185">Reference proteome</keyword>
<evidence type="ECO:0000313" key="1">
    <source>
        <dbReference type="EMBL" id="MCA1857109.1"/>
    </source>
</evidence>
<sequence length="514" mass="57393">MPKHLLYLSDWEMHAYLYDKEGLSPVRDFYDSPAGRAEFGRYLEEHAGLPTYLLVDLTEENFQQETLPHVMPKARRAMMERRLGQLYRDTPYRRAEVTGRQADGRKDDYILFSALTNPAATSGWLRVLQDKRVPLAGMYSLALMGKLLRKGLRLPATPLLLITHQSSGIRQSYFEHGHLVFSRLAPWYDNGLEGFADTVLHDVEQTREYLATARLLAREERLDVAVVAARACLAPLQGRCRETAASDYHLIDIADAAARLGLGGSVLPAVCDTLFVALLACKPPARQYETFEQNRIYDMLRWRVALQALAGGTVAVGLAWAGLNADASWEHYRRIEALNAETVRITLDYNAVLRSMPRTEVSARDMKAAVEIGKMLRQNMTPMEPALAHVSQALAAIPGLTIDLLHWKLRAPYAAATTNASGQQQVHAATLGVPRQPDQVVTIEGKVQPFAGDYRSALADVDRFVRMLEQHPQHNITVTRRPIDISPAARLEGQASATPTDQPAPFAIELVWKQ</sequence>
<dbReference type="Proteomes" id="UP001198602">
    <property type="component" value="Unassembled WGS sequence"/>
</dbReference>
<accession>A0ABS7YFU7</accession>
<evidence type="ECO:0000313" key="2">
    <source>
        <dbReference type="Proteomes" id="UP001198602"/>
    </source>
</evidence>
<gene>
    <name evidence="1" type="ORF">LE190_14400</name>
</gene>
<dbReference type="RefSeq" id="WP_225239351.1">
    <property type="nucleotide sequence ID" value="NZ_JAHYBX010000005.1"/>
</dbReference>
<name>A0ABS7YFU7_9BURK</name>